<dbReference type="Proteomes" id="UP000324832">
    <property type="component" value="Unassembled WGS sequence"/>
</dbReference>
<organism evidence="1 2">
    <name type="scientific">Leptidea sinapis</name>
    <dbReference type="NCBI Taxonomy" id="189913"/>
    <lineage>
        <taxon>Eukaryota</taxon>
        <taxon>Metazoa</taxon>
        <taxon>Ecdysozoa</taxon>
        <taxon>Arthropoda</taxon>
        <taxon>Hexapoda</taxon>
        <taxon>Insecta</taxon>
        <taxon>Pterygota</taxon>
        <taxon>Neoptera</taxon>
        <taxon>Endopterygota</taxon>
        <taxon>Lepidoptera</taxon>
        <taxon>Glossata</taxon>
        <taxon>Ditrysia</taxon>
        <taxon>Papilionoidea</taxon>
        <taxon>Pieridae</taxon>
        <taxon>Dismorphiinae</taxon>
        <taxon>Leptidea</taxon>
    </lineage>
</organism>
<evidence type="ECO:0000313" key="1">
    <source>
        <dbReference type="EMBL" id="VVC96289.1"/>
    </source>
</evidence>
<evidence type="ECO:0008006" key="3">
    <source>
        <dbReference type="Google" id="ProtNLM"/>
    </source>
</evidence>
<proteinExistence type="predicted"/>
<evidence type="ECO:0000313" key="2">
    <source>
        <dbReference type="Proteomes" id="UP000324832"/>
    </source>
</evidence>
<dbReference type="PANTHER" id="PTHR20905">
    <property type="entry name" value="N-ACETYLTRANSFERASE-RELATED"/>
    <property type="match status" value="1"/>
</dbReference>
<sequence length="234" mass="26369">MSEREYPKIWSEFERTVEGKGVLKFVIEDVPESMWGAAVEFMLGNYVEEDVWWSTAGTAQDQEAIEEYRVLWNSIIKQKLSLACFLVQDDGEKILVGVNMCRIQEQGQFVEHKPPKTKAGLLSLRMFAEAMKVTTIHEKYDVSAYLMGAGLSVATQYRGLGISVELLKCRMLLAKEVGLIVTGGIFTSTAAQRVAEKAGMECLHQLSYKDFGEQCEIDFNTSTENLKVFGKRIE</sequence>
<dbReference type="AlphaFoldDB" id="A0A5E4QDH8"/>
<dbReference type="PANTHER" id="PTHR20905:SF32">
    <property type="entry name" value="ARYLALKYLAMINE N-ACETYLTRANSFERASE-LIKE 7, ISOFORM A"/>
    <property type="match status" value="1"/>
</dbReference>
<reference evidence="1 2" key="1">
    <citation type="submission" date="2017-07" db="EMBL/GenBank/DDBJ databases">
        <authorList>
            <person name="Talla V."/>
            <person name="Backstrom N."/>
        </authorList>
    </citation>
    <scope>NUCLEOTIDE SEQUENCE [LARGE SCALE GENOMIC DNA]</scope>
</reference>
<dbReference type="SUPFAM" id="SSF55729">
    <property type="entry name" value="Acyl-CoA N-acyltransferases (Nat)"/>
    <property type="match status" value="1"/>
</dbReference>
<dbReference type="GO" id="GO:0008080">
    <property type="term" value="F:N-acetyltransferase activity"/>
    <property type="evidence" value="ECO:0007669"/>
    <property type="project" value="TreeGrafter"/>
</dbReference>
<dbReference type="InterPro" id="IPR016181">
    <property type="entry name" value="Acyl_CoA_acyltransferase"/>
</dbReference>
<accession>A0A5E4QDH8</accession>
<keyword evidence="2" id="KW-1185">Reference proteome</keyword>
<name>A0A5E4QDH8_9NEOP</name>
<dbReference type="EMBL" id="FZQP02002658">
    <property type="protein sequence ID" value="VVC96289.1"/>
    <property type="molecule type" value="Genomic_DNA"/>
</dbReference>
<dbReference type="Gene3D" id="3.40.630.30">
    <property type="match status" value="1"/>
</dbReference>
<protein>
    <recommendedName>
        <fullName evidence="3">N-acetyltransferase domain-containing protein</fullName>
    </recommendedName>
</protein>
<gene>
    <name evidence="1" type="ORF">LSINAPIS_LOCUS7826</name>
</gene>